<dbReference type="InterPro" id="IPR052100">
    <property type="entry name" value="SV-ATPase_mito-regulator"/>
</dbReference>
<dbReference type="InterPro" id="IPR013149">
    <property type="entry name" value="ADH-like_C"/>
</dbReference>
<dbReference type="SMART" id="SM00829">
    <property type="entry name" value="PKS_ER"/>
    <property type="match status" value="1"/>
</dbReference>
<dbReference type="Pfam" id="PF08240">
    <property type="entry name" value="ADH_N"/>
    <property type="match status" value="1"/>
</dbReference>
<gene>
    <name evidence="3" type="ORF">QNI22_36995</name>
</gene>
<sequence length="340" mass="37580">MLSRRAFVVPKAGSLKNLYIQEQTLPLPDSDQVTIAVKAIGLNYADIFAIKGLYSATPKGAFVPGLEYAGEVVQVGSEVTHLKVGDKIMGVTRFGSYTTRLNIDARYVMPLPEGWTFAEGAAFPVQVLTAYYALVPLGALKNGQTVLIHSAAGGVGILANRIAKRLGAYTIGVVGNASKLELLHKEGYDGAVIRSTQFKNDVQKALQGRELNIVLETTGSKYFYWSYELLASQGRLIAYGSAQFTTQGNRPNYFKLVWRYLFRPRLSPLKMIPQNKSLMAFNLIWIYEKAELMQELLAEINVLKLPPPLIGHTFPFEQLPQALQFFQTGKTIGKIIVEVS</sequence>
<evidence type="ECO:0000313" key="4">
    <source>
        <dbReference type="Proteomes" id="UP001232063"/>
    </source>
</evidence>
<dbReference type="CDD" id="cd08275">
    <property type="entry name" value="MDR3"/>
    <property type="match status" value="1"/>
</dbReference>
<dbReference type="RefSeq" id="WP_314519181.1">
    <property type="nucleotide sequence ID" value="NZ_JASJOU010000021.1"/>
</dbReference>
<dbReference type="Pfam" id="PF00107">
    <property type="entry name" value="ADH_zinc_N"/>
    <property type="match status" value="1"/>
</dbReference>
<name>A0AAE3RAN7_9BACT</name>
<comment type="caution">
    <text evidence="3">The sequence shown here is derived from an EMBL/GenBank/DDBJ whole genome shotgun (WGS) entry which is preliminary data.</text>
</comment>
<dbReference type="AlphaFoldDB" id="A0AAE3RAN7"/>
<dbReference type="InterPro" id="IPR036291">
    <property type="entry name" value="NAD(P)-bd_dom_sf"/>
</dbReference>
<dbReference type="Gene3D" id="3.40.50.720">
    <property type="entry name" value="NAD(P)-binding Rossmann-like Domain"/>
    <property type="match status" value="1"/>
</dbReference>
<dbReference type="Proteomes" id="UP001232063">
    <property type="component" value="Unassembled WGS sequence"/>
</dbReference>
<feature type="domain" description="Enoyl reductase (ER)" evidence="2">
    <location>
        <begin position="13"/>
        <end position="337"/>
    </location>
</feature>
<dbReference type="InterPro" id="IPR013154">
    <property type="entry name" value="ADH-like_N"/>
</dbReference>
<dbReference type="Gene3D" id="3.90.180.10">
    <property type="entry name" value="Medium-chain alcohol dehydrogenases, catalytic domain"/>
    <property type="match status" value="1"/>
</dbReference>
<evidence type="ECO:0000259" key="2">
    <source>
        <dbReference type="SMART" id="SM00829"/>
    </source>
</evidence>
<keyword evidence="4" id="KW-1185">Reference proteome</keyword>
<proteinExistence type="predicted"/>
<evidence type="ECO:0000256" key="1">
    <source>
        <dbReference type="ARBA" id="ARBA00023002"/>
    </source>
</evidence>
<dbReference type="SUPFAM" id="SSF51735">
    <property type="entry name" value="NAD(P)-binding Rossmann-fold domains"/>
    <property type="match status" value="1"/>
</dbReference>
<dbReference type="SUPFAM" id="SSF50129">
    <property type="entry name" value="GroES-like"/>
    <property type="match status" value="1"/>
</dbReference>
<dbReference type="PANTHER" id="PTHR44054">
    <property type="entry name" value="SYNAPTIC VESICLE MEMBRANE PROTEIN VAT-1 HOMOLOG-LIKE"/>
    <property type="match status" value="1"/>
</dbReference>
<dbReference type="EMBL" id="JASJOU010000021">
    <property type="protein sequence ID" value="MDJ1506315.1"/>
    <property type="molecule type" value="Genomic_DNA"/>
</dbReference>
<dbReference type="InterPro" id="IPR011032">
    <property type="entry name" value="GroES-like_sf"/>
</dbReference>
<organism evidence="3 4">
    <name type="scientific">Xanthocytophaga agilis</name>
    <dbReference type="NCBI Taxonomy" id="3048010"/>
    <lineage>
        <taxon>Bacteria</taxon>
        <taxon>Pseudomonadati</taxon>
        <taxon>Bacteroidota</taxon>
        <taxon>Cytophagia</taxon>
        <taxon>Cytophagales</taxon>
        <taxon>Rhodocytophagaceae</taxon>
        <taxon>Xanthocytophaga</taxon>
    </lineage>
</organism>
<dbReference type="GO" id="GO:0016491">
    <property type="term" value="F:oxidoreductase activity"/>
    <property type="evidence" value="ECO:0007669"/>
    <property type="project" value="UniProtKB-KW"/>
</dbReference>
<accession>A0AAE3RAN7</accession>
<keyword evidence="1" id="KW-0560">Oxidoreductase</keyword>
<protein>
    <submittedName>
        <fullName evidence="3">Medium chain dehydrogenase/reductase family protein</fullName>
    </submittedName>
</protein>
<dbReference type="PANTHER" id="PTHR44054:SF1">
    <property type="entry name" value="SYNAPTIC VESICLE MEMBRANE PROTEIN VAT-1 HOMOLOG"/>
    <property type="match status" value="1"/>
</dbReference>
<evidence type="ECO:0000313" key="3">
    <source>
        <dbReference type="EMBL" id="MDJ1506315.1"/>
    </source>
</evidence>
<dbReference type="InterPro" id="IPR020843">
    <property type="entry name" value="ER"/>
</dbReference>
<reference evidence="3" key="1">
    <citation type="submission" date="2023-05" db="EMBL/GenBank/DDBJ databases">
        <authorList>
            <person name="Zhang X."/>
        </authorList>
    </citation>
    <scope>NUCLEOTIDE SEQUENCE</scope>
    <source>
        <strain evidence="3">BD1B2-1</strain>
    </source>
</reference>